<dbReference type="AlphaFoldDB" id="A0A1I7XLA7"/>
<name>A0A1I7XLA7_HETBA</name>
<accession>A0A1I7XLA7</accession>
<organism evidence="2 3">
    <name type="scientific">Heterorhabditis bacteriophora</name>
    <name type="common">Entomopathogenic nematode worm</name>
    <dbReference type="NCBI Taxonomy" id="37862"/>
    <lineage>
        <taxon>Eukaryota</taxon>
        <taxon>Metazoa</taxon>
        <taxon>Ecdysozoa</taxon>
        <taxon>Nematoda</taxon>
        <taxon>Chromadorea</taxon>
        <taxon>Rhabditida</taxon>
        <taxon>Rhabditina</taxon>
        <taxon>Rhabditomorpha</taxon>
        <taxon>Strongyloidea</taxon>
        <taxon>Heterorhabditidae</taxon>
        <taxon>Heterorhabditis</taxon>
    </lineage>
</organism>
<dbReference type="Proteomes" id="UP000095283">
    <property type="component" value="Unplaced"/>
</dbReference>
<protein>
    <submittedName>
        <fullName evidence="3">Uncharacterized protein</fullName>
    </submittedName>
</protein>
<feature type="compositionally biased region" description="Polar residues" evidence="1">
    <location>
        <begin position="109"/>
        <end position="118"/>
    </location>
</feature>
<reference evidence="3" key="1">
    <citation type="submission" date="2016-11" db="UniProtKB">
        <authorList>
            <consortium name="WormBaseParasite"/>
        </authorList>
    </citation>
    <scope>IDENTIFICATION</scope>
</reference>
<feature type="region of interest" description="Disordered" evidence="1">
    <location>
        <begin position="99"/>
        <end position="118"/>
    </location>
</feature>
<sequence>MLANLRHSPFVIWDMSNTVFNTEMQNIDDTEKTTSRIPKIWKSPKRTTTQRILLPLNITLESATDKSTNKTSVEPAKNKSTSLVSNTVSIVGEEIAANETTGHKKQSTTDKITVTTVK</sequence>
<dbReference type="WBParaSite" id="Hba_18285">
    <property type="protein sequence ID" value="Hba_18285"/>
    <property type="gene ID" value="Hba_18285"/>
</dbReference>
<evidence type="ECO:0000313" key="2">
    <source>
        <dbReference type="Proteomes" id="UP000095283"/>
    </source>
</evidence>
<evidence type="ECO:0000313" key="3">
    <source>
        <dbReference type="WBParaSite" id="Hba_18285"/>
    </source>
</evidence>
<keyword evidence="2" id="KW-1185">Reference proteome</keyword>
<evidence type="ECO:0000256" key="1">
    <source>
        <dbReference type="SAM" id="MobiDB-lite"/>
    </source>
</evidence>
<proteinExistence type="predicted"/>